<accession>A0A1H9IDM9</accession>
<dbReference type="RefSeq" id="WP_089746038.1">
    <property type="nucleotide sequence ID" value="NZ_FOGF01000005.1"/>
</dbReference>
<name>A0A1H9IDM9_9LACT</name>
<dbReference type="EMBL" id="FOGF01000005">
    <property type="protein sequence ID" value="SEQ72831.1"/>
    <property type="molecule type" value="Genomic_DNA"/>
</dbReference>
<reference evidence="1 2" key="1">
    <citation type="submission" date="2016-10" db="EMBL/GenBank/DDBJ databases">
        <authorList>
            <person name="de Groot N.N."/>
        </authorList>
    </citation>
    <scope>NUCLEOTIDE SEQUENCE [LARGE SCALE GENOMIC DNA]</scope>
    <source>
        <strain evidence="1 2">DSM 15827</strain>
    </source>
</reference>
<organism evidence="1 2">
    <name type="scientific">Granulicatella balaenopterae</name>
    <dbReference type="NCBI Taxonomy" id="137733"/>
    <lineage>
        <taxon>Bacteria</taxon>
        <taxon>Bacillati</taxon>
        <taxon>Bacillota</taxon>
        <taxon>Bacilli</taxon>
        <taxon>Lactobacillales</taxon>
        <taxon>Carnobacteriaceae</taxon>
        <taxon>Granulicatella</taxon>
    </lineage>
</organism>
<keyword evidence="2" id="KW-1185">Reference proteome</keyword>
<dbReference type="AlphaFoldDB" id="A0A1H9IDM9"/>
<protein>
    <submittedName>
        <fullName evidence="1">Uncharacterized protein YkuJ</fullName>
    </submittedName>
</protein>
<dbReference type="Proteomes" id="UP000198556">
    <property type="component" value="Unassembled WGS sequence"/>
</dbReference>
<dbReference type="InterPro" id="IPR038073">
    <property type="entry name" value="YkuJ-like_sf"/>
</dbReference>
<evidence type="ECO:0000313" key="2">
    <source>
        <dbReference type="Proteomes" id="UP000198556"/>
    </source>
</evidence>
<dbReference type="SUPFAM" id="SSF143567">
    <property type="entry name" value="YkuJ-like"/>
    <property type="match status" value="1"/>
</dbReference>
<dbReference type="Pfam" id="PF08796">
    <property type="entry name" value="DUF1797"/>
    <property type="match status" value="1"/>
</dbReference>
<dbReference type="Gene3D" id="3.30.720.20">
    <property type="entry name" value="Protein of unknown function DUF1797"/>
    <property type="match status" value="1"/>
</dbReference>
<sequence length="76" mass="8965">MKPSQLVAIVQRLQTMADQNTDIEIRRFEKNGVERCVVTFNQEQDSFELEDLEAKQTFRFDDIDLVAIEIFEILQD</sequence>
<evidence type="ECO:0000313" key="1">
    <source>
        <dbReference type="EMBL" id="SEQ72831.1"/>
    </source>
</evidence>
<dbReference type="OrthoDB" id="2361638at2"/>
<gene>
    <name evidence="1" type="ORF">SAMN05421767_10558</name>
</gene>
<dbReference type="STRING" id="137733.SAMN05421767_10558"/>
<dbReference type="InterPro" id="IPR014904">
    <property type="entry name" value="YkuJ-like"/>
</dbReference>
<proteinExistence type="predicted"/>